<name>A0A915J2H8_ROMCU</name>
<accession>A0A915J2H8</accession>
<feature type="compositionally biased region" description="Polar residues" evidence="1">
    <location>
        <begin position="70"/>
        <end position="100"/>
    </location>
</feature>
<protein>
    <submittedName>
        <fullName evidence="3">Uncharacterized protein</fullName>
    </submittedName>
</protein>
<keyword evidence="2" id="KW-1185">Reference proteome</keyword>
<evidence type="ECO:0000256" key="1">
    <source>
        <dbReference type="SAM" id="MobiDB-lite"/>
    </source>
</evidence>
<proteinExistence type="predicted"/>
<evidence type="ECO:0000313" key="3">
    <source>
        <dbReference type="WBParaSite" id="nRc.2.0.1.t20671-RA"/>
    </source>
</evidence>
<feature type="region of interest" description="Disordered" evidence="1">
    <location>
        <begin position="70"/>
        <end position="125"/>
    </location>
</feature>
<feature type="region of interest" description="Disordered" evidence="1">
    <location>
        <begin position="1"/>
        <end position="52"/>
    </location>
</feature>
<dbReference type="Proteomes" id="UP000887565">
    <property type="component" value="Unplaced"/>
</dbReference>
<sequence>MNGNDSAWTSVKGRSQVKQNSQKIKTTTNGHQGTLNSNNFLPTASKTTVPNGNVDAAKSVEYASNSNTALQNAAGNNHHNVSNGRNHNSHTKSNFNNVTKNEAKPQRNGFAASSGDPRKSNRQIL</sequence>
<dbReference type="WBParaSite" id="nRc.2.0.1.t20671-RA">
    <property type="protein sequence ID" value="nRc.2.0.1.t20671-RA"/>
    <property type="gene ID" value="nRc.2.0.1.g20671"/>
</dbReference>
<organism evidence="2 3">
    <name type="scientific">Romanomermis culicivorax</name>
    <name type="common">Nematode worm</name>
    <dbReference type="NCBI Taxonomy" id="13658"/>
    <lineage>
        <taxon>Eukaryota</taxon>
        <taxon>Metazoa</taxon>
        <taxon>Ecdysozoa</taxon>
        <taxon>Nematoda</taxon>
        <taxon>Enoplea</taxon>
        <taxon>Dorylaimia</taxon>
        <taxon>Mermithida</taxon>
        <taxon>Mermithoidea</taxon>
        <taxon>Mermithidae</taxon>
        <taxon>Romanomermis</taxon>
    </lineage>
</organism>
<reference evidence="3" key="1">
    <citation type="submission" date="2022-11" db="UniProtKB">
        <authorList>
            <consortium name="WormBaseParasite"/>
        </authorList>
    </citation>
    <scope>IDENTIFICATION</scope>
</reference>
<dbReference type="AlphaFoldDB" id="A0A915J2H8"/>
<evidence type="ECO:0000313" key="2">
    <source>
        <dbReference type="Proteomes" id="UP000887565"/>
    </source>
</evidence>
<feature type="compositionally biased region" description="Polar residues" evidence="1">
    <location>
        <begin position="1"/>
        <end position="51"/>
    </location>
</feature>